<dbReference type="GO" id="GO:0008897">
    <property type="term" value="F:holo-[acyl-carrier-protein] synthase activity"/>
    <property type="evidence" value="ECO:0007669"/>
    <property type="project" value="InterPro"/>
</dbReference>
<sequence>MATHFARGIINGGHLDSSRLSAVNLMQAEQMPGHRRARFLASRSLLAELMFMLYGIHELPEIVVAENGRPAFSDTSLADFSIAYAGNMVGVAITTDGRCGLDMELQHATRNFHHPQSHRDHHFPSNETIWINNQSDPHEAGAQLITLRQSVLKLCGRCNDDTRSLQLLPGSGRLRLAGEPEVEALCDAEEILIWAVAVTPAIEHITLWEYDTQTGWRSLSDELKQRKPADTRIMRFTSLPPEKALIAN</sequence>
<keyword evidence="2" id="KW-1185">Reference proteome</keyword>
<dbReference type="Gene3D" id="3.90.470.20">
    <property type="entry name" value="4'-phosphopantetheinyl transferase domain"/>
    <property type="match status" value="1"/>
</dbReference>
<dbReference type="OrthoDB" id="7061431at2"/>
<evidence type="ECO:0008006" key="3">
    <source>
        <dbReference type="Google" id="ProtNLM"/>
    </source>
</evidence>
<dbReference type="STRING" id="1388748.GCA_000463155_03620"/>
<dbReference type="EMBL" id="PYEP01000005">
    <property type="protein sequence ID" value="PSN07341.1"/>
    <property type="molecule type" value="Genomic_DNA"/>
</dbReference>
<dbReference type="Proteomes" id="UP000240212">
    <property type="component" value="Unassembled WGS sequence"/>
</dbReference>
<protein>
    <recommendedName>
        <fullName evidence="3">Phosphopantetheinyl transferase</fullName>
    </recommendedName>
</protein>
<proteinExistence type="predicted"/>
<evidence type="ECO:0000313" key="1">
    <source>
        <dbReference type="EMBL" id="PSN07341.1"/>
    </source>
</evidence>
<dbReference type="RefSeq" id="WP_024548481.1">
    <property type="nucleotide sequence ID" value="NZ_CP188034.1"/>
</dbReference>
<gene>
    <name evidence="1" type="ORF">C7G83_13930</name>
</gene>
<dbReference type="InterPro" id="IPR037143">
    <property type="entry name" value="4-PPantetheinyl_Trfase_dom_sf"/>
</dbReference>
<name>A0A2P8VIF1_9ENTR</name>
<comment type="caution">
    <text evidence="1">The sequence shown here is derived from an EMBL/GenBank/DDBJ whole genome shotgun (WGS) entry which is preliminary data.</text>
</comment>
<organism evidence="1 2">
    <name type="scientific">Siccibacter turicensis</name>
    <dbReference type="NCBI Taxonomy" id="357233"/>
    <lineage>
        <taxon>Bacteria</taxon>
        <taxon>Pseudomonadati</taxon>
        <taxon>Pseudomonadota</taxon>
        <taxon>Gammaproteobacteria</taxon>
        <taxon>Enterobacterales</taxon>
        <taxon>Enterobacteriaceae</taxon>
        <taxon>Siccibacter</taxon>
    </lineage>
</organism>
<dbReference type="GO" id="GO:0000287">
    <property type="term" value="F:magnesium ion binding"/>
    <property type="evidence" value="ECO:0007669"/>
    <property type="project" value="InterPro"/>
</dbReference>
<accession>A0A2P8VIF1</accession>
<reference evidence="1 2" key="1">
    <citation type="submission" date="2018-03" db="EMBL/GenBank/DDBJ databases">
        <title>Draft genome sequence of the first documented clinical Siccibacter turicensis isolate in Austria.</title>
        <authorList>
            <person name="Lepuschitz S."/>
            <person name="Pekard-Amenitsch S."/>
            <person name="Haunold R."/>
            <person name="Schill S."/>
            <person name="Mach R."/>
            <person name="Allerberger F."/>
            <person name="Ruppitsch W."/>
            <person name="Forsythe S.J."/>
        </authorList>
    </citation>
    <scope>NUCLEOTIDE SEQUENCE [LARGE SCALE GENOMIC DNA]</scope>
    <source>
        <strain evidence="1 2">6100069499-17</strain>
    </source>
</reference>
<dbReference type="AlphaFoldDB" id="A0A2P8VIF1"/>
<evidence type="ECO:0000313" key="2">
    <source>
        <dbReference type="Proteomes" id="UP000240212"/>
    </source>
</evidence>